<comment type="caution">
    <text evidence="2">The sequence shown here is derived from an EMBL/GenBank/DDBJ whole genome shotgun (WGS) entry which is preliminary data.</text>
</comment>
<proteinExistence type="predicted"/>
<organism evidence="2 3">
    <name type="scientific">Pseudomonas palleroniana</name>
    <dbReference type="NCBI Taxonomy" id="191390"/>
    <lineage>
        <taxon>Bacteria</taxon>
        <taxon>Pseudomonadati</taxon>
        <taxon>Pseudomonadota</taxon>
        <taxon>Gammaproteobacteria</taxon>
        <taxon>Pseudomonadales</taxon>
        <taxon>Pseudomonadaceae</taxon>
        <taxon>Pseudomonas</taxon>
    </lineage>
</organism>
<keyword evidence="1" id="KW-1133">Transmembrane helix</keyword>
<evidence type="ECO:0000313" key="2">
    <source>
        <dbReference type="EMBL" id="KWU50570.1"/>
    </source>
</evidence>
<evidence type="ECO:0000313" key="3">
    <source>
        <dbReference type="Proteomes" id="UP000067111"/>
    </source>
</evidence>
<evidence type="ECO:0000256" key="1">
    <source>
        <dbReference type="SAM" id="Phobius"/>
    </source>
</evidence>
<gene>
    <name evidence="2" type="ORF">AWV77_13035</name>
</gene>
<keyword evidence="1" id="KW-0472">Membrane</keyword>
<sequence length="88" mass="9816">MVHAPVRQEYFVEHQHGVLRYLARTASRVGRGLSMFAGQVIATAGLVAMIVFLLKRQFAHALCFWAVRHDCRAMFQCAGGIKTTSHSV</sequence>
<reference evidence="3" key="1">
    <citation type="submission" date="2016-01" db="EMBL/GenBank/DDBJ databases">
        <authorList>
            <person name="Gamez R.M."/>
            <person name="Rodriguez F."/>
            <person name="Bernal J.F."/>
            <person name="Agarwala R."/>
            <person name="Landsman D."/>
            <person name="Marino-Ramirez L."/>
        </authorList>
    </citation>
    <scope>NUCLEOTIDE SEQUENCE [LARGE SCALE GENOMIC DNA]</scope>
    <source>
        <strain evidence="3">Ps006</strain>
    </source>
</reference>
<accession>A0A0X7K766</accession>
<name>A0A0X7K766_9PSED</name>
<dbReference type="EMBL" id="LRMR01000013">
    <property type="protein sequence ID" value="KWU50570.1"/>
    <property type="molecule type" value="Genomic_DNA"/>
</dbReference>
<dbReference type="AlphaFoldDB" id="A0A0X7K766"/>
<protein>
    <submittedName>
        <fullName evidence="2">Uncharacterized protein</fullName>
    </submittedName>
</protein>
<dbReference type="Proteomes" id="UP000067111">
    <property type="component" value="Unassembled WGS sequence"/>
</dbReference>
<feature type="transmembrane region" description="Helical" evidence="1">
    <location>
        <begin position="33"/>
        <end position="54"/>
    </location>
</feature>
<keyword evidence="1" id="KW-0812">Transmembrane</keyword>